<gene>
    <name evidence="2" type="ordered locus">Rpic12D_4873</name>
</gene>
<feature type="region of interest" description="Disordered" evidence="1">
    <location>
        <begin position="419"/>
        <end position="443"/>
    </location>
</feature>
<dbReference type="EMBL" id="CP001646">
    <property type="protein sequence ID" value="ACS66107.1"/>
    <property type="molecule type" value="Genomic_DNA"/>
</dbReference>
<dbReference type="HOGENOM" id="CLU_618018_0_0_4"/>
<evidence type="ECO:0000256" key="1">
    <source>
        <dbReference type="SAM" id="MobiDB-lite"/>
    </source>
</evidence>
<dbReference type="KEGG" id="rpf:Rpic12D_4873"/>
<keyword evidence="2" id="KW-0614">Plasmid</keyword>
<accession>C6BPI3</accession>
<evidence type="ECO:0000313" key="2">
    <source>
        <dbReference type="EMBL" id="ACS66107.1"/>
    </source>
</evidence>
<geneLocation type="plasmid" evidence="2">
    <name>pRp12D01</name>
</geneLocation>
<reference evidence="2" key="1">
    <citation type="submission" date="2009-06" db="EMBL/GenBank/DDBJ databases">
        <title>Complete sequence plasmid 1 of Ralstonia pickettii 12D.</title>
        <authorList>
            <consortium name="US DOE Joint Genome Institute"/>
            <person name="Lucas S."/>
            <person name="Copeland A."/>
            <person name="Lapidus A."/>
            <person name="Glavina del Rio T."/>
            <person name="Dalin E."/>
            <person name="Tice H."/>
            <person name="Bruce D."/>
            <person name="Goodwin L."/>
            <person name="Pitluck S."/>
            <person name="Sims D."/>
            <person name="Meincke L."/>
            <person name="Brettin T."/>
            <person name="Detter J.C."/>
            <person name="Han C."/>
            <person name="Larimer F."/>
            <person name="Land M."/>
            <person name="Hauser L."/>
            <person name="Kyrpides N."/>
            <person name="Ovchinnikova G."/>
            <person name="Marsh T."/>
            <person name="Richardson P."/>
        </authorList>
    </citation>
    <scope>NUCLEOTIDE SEQUENCE [LARGE SCALE GENOMIC DNA]</scope>
    <source>
        <strain evidence="2">12D</strain>
        <plasmid>12D</plasmid>
        <plasmid evidence="2">pRp12D01</plasmid>
    </source>
</reference>
<name>C6BPI3_RALP1</name>
<protein>
    <submittedName>
        <fullName evidence="2">Uncharacterized protein</fullName>
    </submittedName>
</protein>
<proteinExistence type="predicted"/>
<dbReference type="AlphaFoldDB" id="C6BPI3"/>
<sequence length="443" mass="47363">MLNDDKKLKAALQTYLEQSDGITVCMPSEVVHALLSRAGTDMVATPVDMVLFCPNCNYQHIDAEDEPEPASAGIPRWTNPPHRSHLCHSCGHEWRPADVETNGVAAVKTKGKRDSAIVARAATVVPASIWKTTHKAVCDPITEDKEIADQWKANGYDVIAYSTSPAPQSAHTMTRQALYDLIHGVLTEHGLSYTCDDNGEKYPLVDKLSAPGDSSTKTGKDEVALLAEAVLDVLPTTVRVFSATTAAAHAGVGVDKLREAMRILADLAKGVGRPELLPTEADKVHDWLCSPLAKLGAILSRGTASTVAAPAAARFIARAQDGRQACVSEEIAEGIEIIDNLIDSVTAHGNYSPEATISFLSQARQCFKSASQSSAKSPAGCERTIDEQAAVKFYRANPTAALFDLKQRLHGVAPQRVEPVAADSKPSAPEHVANAATMEKNEC</sequence>
<organism evidence="2">
    <name type="scientific">Ralstonia pickettii (strain 12D)</name>
    <dbReference type="NCBI Taxonomy" id="428406"/>
    <lineage>
        <taxon>Bacteria</taxon>
        <taxon>Pseudomonadati</taxon>
        <taxon>Pseudomonadota</taxon>
        <taxon>Betaproteobacteria</taxon>
        <taxon>Burkholderiales</taxon>
        <taxon>Burkholderiaceae</taxon>
        <taxon>Ralstonia</taxon>
    </lineage>
</organism>